<keyword evidence="8 15" id="KW-0812">Transmembrane</keyword>
<reference evidence="18 19" key="1">
    <citation type="submission" date="2024-09" db="EMBL/GenBank/DDBJ databases">
        <authorList>
            <person name="Sun Q."/>
            <person name="Mori K."/>
        </authorList>
    </citation>
    <scope>NUCLEOTIDE SEQUENCE [LARGE SCALE GENOMIC DNA]</scope>
    <source>
        <strain evidence="18 19">TISTR 2452</strain>
    </source>
</reference>
<dbReference type="InterPro" id="IPR003661">
    <property type="entry name" value="HisK_dim/P_dom"/>
</dbReference>
<dbReference type="SUPFAM" id="SSF55874">
    <property type="entry name" value="ATPase domain of HSP90 chaperone/DNA topoisomerase II/histidine kinase"/>
    <property type="match status" value="1"/>
</dbReference>
<dbReference type="CDD" id="cd00075">
    <property type="entry name" value="HATPase"/>
    <property type="match status" value="1"/>
</dbReference>
<dbReference type="InterPro" id="IPR036890">
    <property type="entry name" value="HATPase_C_sf"/>
</dbReference>
<keyword evidence="12 15" id="KW-1133">Transmembrane helix</keyword>
<keyword evidence="6" id="KW-0597">Phosphoprotein</keyword>
<accession>A0ABV5KTT7</accession>
<proteinExistence type="predicted"/>
<dbReference type="GO" id="GO:0016301">
    <property type="term" value="F:kinase activity"/>
    <property type="evidence" value="ECO:0007669"/>
    <property type="project" value="UniProtKB-KW"/>
</dbReference>
<evidence type="ECO:0000256" key="14">
    <source>
        <dbReference type="ARBA" id="ARBA00023136"/>
    </source>
</evidence>
<dbReference type="Proteomes" id="UP001589747">
    <property type="component" value="Unassembled WGS sequence"/>
</dbReference>
<dbReference type="InterPro" id="IPR036097">
    <property type="entry name" value="HisK_dim/P_sf"/>
</dbReference>
<dbReference type="SMART" id="SM00388">
    <property type="entry name" value="HisKA"/>
    <property type="match status" value="1"/>
</dbReference>
<dbReference type="InterPro" id="IPR050428">
    <property type="entry name" value="TCS_sensor_his_kinase"/>
</dbReference>
<dbReference type="PANTHER" id="PTHR45436:SF5">
    <property type="entry name" value="SENSOR HISTIDINE KINASE TRCS"/>
    <property type="match status" value="1"/>
</dbReference>
<comment type="catalytic activity">
    <reaction evidence="1">
        <text>ATP + protein L-histidine = ADP + protein N-phospho-L-histidine.</text>
        <dbReference type="EC" id="2.7.13.3"/>
    </reaction>
</comment>
<keyword evidence="11" id="KW-0067">ATP-binding</keyword>
<dbReference type="InterPro" id="IPR005467">
    <property type="entry name" value="His_kinase_dom"/>
</dbReference>
<dbReference type="PROSITE" id="PS50885">
    <property type="entry name" value="HAMP"/>
    <property type="match status" value="1"/>
</dbReference>
<feature type="domain" description="HAMP" evidence="17">
    <location>
        <begin position="176"/>
        <end position="230"/>
    </location>
</feature>
<keyword evidence="7" id="KW-0808">Transferase</keyword>
<dbReference type="Pfam" id="PF02518">
    <property type="entry name" value="HATPase_c"/>
    <property type="match status" value="1"/>
</dbReference>
<name>A0ABV5KTT7_9BACL</name>
<dbReference type="Pfam" id="PF18719">
    <property type="entry name" value="ArlS_N"/>
    <property type="match status" value="1"/>
</dbReference>
<comment type="subcellular location">
    <subcellularLocation>
        <location evidence="2">Cell membrane</location>
        <topology evidence="2">Multi-pass membrane protein</topology>
    </subcellularLocation>
</comment>
<keyword evidence="5" id="KW-1003">Cell membrane</keyword>
<evidence type="ECO:0000259" key="16">
    <source>
        <dbReference type="PROSITE" id="PS50109"/>
    </source>
</evidence>
<evidence type="ECO:0000313" key="19">
    <source>
        <dbReference type="Proteomes" id="UP001589747"/>
    </source>
</evidence>
<keyword evidence="13" id="KW-0902">Two-component regulatory system</keyword>
<evidence type="ECO:0000256" key="12">
    <source>
        <dbReference type="ARBA" id="ARBA00022989"/>
    </source>
</evidence>
<dbReference type="Gene3D" id="3.30.565.10">
    <property type="entry name" value="Histidine kinase-like ATPase, C-terminal domain"/>
    <property type="match status" value="1"/>
</dbReference>
<dbReference type="EC" id="2.7.13.3" evidence="3"/>
<feature type="transmembrane region" description="Helical" evidence="15">
    <location>
        <begin position="151"/>
        <end position="174"/>
    </location>
</feature>
<protein>
    <recommendedName>
        <fullName evidence="4">Signal transduction histidine-protein kinase ArlS</fullName>
        <ecNumber evidence="3">2.7.13.3</ecNumber>
    </recommendedName>
</protein>
<dbReference type="InterPro" id="IPR003594">
    <property type="entry name" value="HATPase_dom"/>
</dbReference>
<dbReference type="Pfam" id="PF00512">
    <property type="entry name" value="HisKA"/>
    <property type="match status" value="1"/>
</dbReference>
<evidence type="ECO:0000256" key="10">
    <source>
        <dbReference type="ARBA" id="ARBA00022777"/>
    </source>
</evidence>
<dbReference type="Gene3D" id="1.10.287.130">
    <property type="match status" value="1"/>
</dbReference>
<evidence type="ECO:0000256" key="5">
    <source>
        <dbReference type="ARBA" id="ARBA00022475"/>
    </source>
</evidence>
<gene>
    <name evidence="18" type="ORF">ACFFSY_22165</name>
</gene>
<keyword evidence="14 15" id="KW-0472">Membrane</keyword>
<evidence type="ECO:0000256" key="8">
    <source>
        <dbReference type="ARBA" id="ARBA00022692"/>
    </source>
</evidence>
<dbReference type="InterPro" id="IPR041610">
    <property type="entry name" value="ArlS_N"/>
</dbReference>
<evidence type="ECO:0000256" key="11">
    <source>
        <dbReference type="ARBA" id="ARBA00022840"/>
    </source>
</evidence>
<comment type="caution">
    <text evidence="18">The sequence shown here is derived from an EMBL/GenBank/DDBJ whole genome shotgun (WGS) entry which is preliminary data.</text>
</comment>
<evidence type="ECO:0000256" key="1">
    <source>
        <dbReference type="ARBA" id="ARBA00000085"/>
    </source>
</evidence>
<evidence type="ECO:0000256" key="4">
    <source>
        <dbReference type="ARBA" id="ARBA00015735"/>
    </source>
</evidence>
<dbReference type="SMART" id="SM00387">
    <property type="entry name" value="HATPase_c"/>
    <property type="match status" value="1"/>
</dbReference>
<evidence type="ECO:0000256" key="9">
    <source>
        <dbReference type="ARBA" id="ARBA00022741"/>
    </source>
</evidence>
<dbReference type="InterPro" id="IPR004358">
    <property type="entry name" value="Sig_transdc_His_kin-like_C"/>
</dbReference>
<evidence type="ECO:0000259" key="17">
    <source>
        <dbReference type="PROSITE" id="PS50885"/>
    </source>
</evidence>
<evidence type="ECO:0000256" key="15">
    <source>
        <dbReference type="SAM" id="Phobius"/>
    </source>
</evidence>
<dbReference type="RefSeq" id="WP_377498155.1">
    <property type="nucleotide sequence ID" value="NZ_JBHMDO010000034.1"/>
</dbReference>
<keyword evidence="10 18" id="KW-0418">Kinase</keyword>
<organism evidence="18 19">
    <name type="scientific">Paenibacillus aurantiacus</name>
    <dbReference type="NCBI Taxonomy" id="1936118"/>
    <lineage>
        <taxon>Bacteria</taxon>
        <taxon>Bacillati</taxon>
        <taxon>Bacillota</taxon>
        <taxon>Bacilli</taxon>
        <taxon>Bacillales</taxon>
        <taxon>Paenibacillaceae</taxon>
        <taxon>Paenibacillus</taxon>
    </lineage>
</organism>
<dbReference type="PRINTS" id="PR00344">
    <property type="entry name" value="BCTRLSENSOR"/>
</dbReference>
<feature type="domain" description="Histidine kinase" evidence="16">
    <location>
        <begin position="238"/>
        <end position="450"/>
    </location>
</feature>
<evidence type="ECO:0000256" key="7">
    <source>
        <dbReference type="ARBA" id="ARBA00022679"/>
    </source>
</evidence>
<dbReference type="SMART" id="SM00304">
    <property type="entry name" value="HAMP"/>
    <property type="match status" value="1"/>
</dbReference>
<feature type="transmembrane region" description="Helical" evidence="15">
    <location>
        <begin position="7"/>
        <end position="30"/>
    </location>
</feature>
<dbReference type="CDD" id="cd00082">
    <property type="entry name" value="HisKA"/>
    <property type="match status" value="1"/>
</dbReference>
<evidence type="ECO:0000256" key="3">
    <source>
        <dbReference type="ARBA" id="ARBA00012438"/>
    </source>
</evidence>
<evidence type="ECO:0000256" key="2">
    <source>
        <dbReference type="ARBA" id="ARBA00004651"/>
    </source>
</evidence>
<dbReference type="Gene3D" id="6.10.340.10">
    <property type="match status" value="1"/>
</dbReference>
<keyword evidence="9" id="KW-0547">Nucleotide-binding</keyword>
<dbReference type="EMBL" id="JBHMDO010000034">
    <property type="protein sequence ID" value="MFB9328649.1"/>
    <property type="molecule type" value="Genomic_DNA"/>
</dbReference>
<evidence type="ECO:0000256" key="6">
    <source>
        <dbReference type="ARBA" id="ARBA00022553"/>
    </source>
</evidence>
<evidence type="ECO:0000313" key="18">
    <source>
        <dbReference type="EMBL" id="MFB9328649.1"/>
    </source>
</evidence>
<sequence>MKLKNKIMILTASLVIGILICIDISVYGLFIRSATQSETESLQTKAEQIIEKVGADRLIQGGQHQLLRLLLPEDTMIRVVNSDKQVIESVVSEEAFDLPTIKLSTQIESQLMEDNETSLLVVRMPIRSGSQQVGMFEIAEKLESLDTNLNLLITLLTVTTIGGIILSFIGGSLLSRAIIKPISKSIQTMKEIEESLVFKRIPLQGSVHNEMAQMTITFNRLMDRLEESFASQQRFISDASHELNTTLTIVEGYANMLRRWGGKDETVQRESIETIYEETRRMRFMTQQLLDLAASQNSHVREAEAFDMVNICKQSIALEKDVHKREIKLELEGSSSSMIGDPYKIKQLLIILIDNALKYSNDEVRVKAKFEPKQIRIHVIDKGIGIPRKEINLVFERFYRVDLARQRKTGGTGLGLAIAKEIVIEHGGTIQIDSDEGVGTEVIITMPRNFMEKIPNVSR</sequence>
<dbReference type="PROSITE" id="PS50109">
    <property type="entry name" value="HIS_KIN"/>
    <property type="match status" value="1"/>
</dbReference>
<dbReference type="SUPFAM" id="SSF47384">
    <property type="entry name" value="Homodimeric domain of signal transducing histidine kinase"/>
    <property type="match status" value="1"/>
</dbReference>
<evidence type="ECO:0000256" key="13">
    <source>
        <dbReference type="ARBA" id="ARBA00023012"/>
    </source>
</evidence>
<dbReference type="PANTHER" id="PTHR45436">
    <property type="entry name" value="SENSOR HISTIDINE KINASE YKOH"/>
    <property type="match status" value="1"/>
</dbReference>
<dbReference type="InterPro" id="IPR003660">
    <property type="entry name" value="HAMP_dom"/>
</dbReference>
<keyword evidence="19" id="KW-1185">Reference proteome</keyword>